<feature type="domain" description="3D" evidence="1">
    <location>
        <begin position="44"/>
        <end position="101"/>
    </location>
</feature>
<dbReference type="GO" id="GO:0009253">
    <property type="term" value="P:peptidoglycan catabolic process"/>
    <property type="evidence" value="ECO:0007669"/>
    <property type="project" value="TreeGrafter"/>
</dbReference>
<dbReference type="Gene3D" id="2.40.40.10">
    <property type="entry name" value="RlpA-like domain"/>
    <property type="match status" value="1"/>
</dbReference>
<dbReference type="SUPFAM" id="SSF50685">
    <property type="entry name" value="Barwin-like endoglucanases"/>
    <property type="match status" value="1"/>
</dbReference>
<dbReference type="Pfam" id="PF06725">
    <property type="entry name" value="3D"/>
    <property type="match status" value="1"/>
</dbReference>
<accession>A0A328B9Y7</accession>
<dbReference type="Proteomes" id="UP000249842">
    <property type="component" value="Unassembled WGS sequence"/>
</dbReference>
<dbReference type="InterPro" id="IPR036908">
    <property type="entry name" value="RlpA-like_sf"/>
</dbReference>
<dbReference type="GO" id="GO:0004553">
    <property type="term" value="F:hydrolase activity, hydrolyzing O-glycosyl compounds"/>
    <property type="evidence" value="ECO:0007669"/>
    <property type="project" value="InterPro"/>
</dbReference>
<dbReference type="PANTHER" id="PTHR30124:SF0">
    <property type="entry name" value="MEMBRANE-BOUND LYTIC MUREIN TRANSGLYCOSYLASE A"/>
    <property type="match status" value="1"/>
</dbReference>
<protein>
    <recommendedName>
        <fullName evidence="1">3D domain-containing protein</fullName>
    </recommendedName>
</protein>
<name>A0A328B9Y7_9CAUL</name>
<dbReference type="EMBL" id="QFYP01000001">
    <property type="protein sequence ID" value="RAK61838.1"/>
    <property type="molecule type" value="Genomic_DNA"/>
</dbReference>
<organism evidence="2 3">
    <name type="scientific">Phenylobacterium hankyongense</name>
    <dbReference type="NCBI Taxonomy" id="1813876"/>
    <lineage>
        <taxon>Bacteria</taxon>
        <taxon>Pseudomonadati</taxon>
        <taxon>Pseudomonadota</taxon>
        <taxon>Alphaproteobacteria</taxon>
        <taxon>Caulobacterales</taxon>
        <taxon>Caulobacteraceae</taxon>
        <taxon>Phenylobacterium</taxon>
    </lineage>
</organism>
<comment type="caution">
    <text evidence="2">The sequence shown here is derived from an EMBL/GenBank/DDBJ whole genome shotgun (WGS) entry which is preliminary data.</text>
</comment>
<dbReference type="PANTHER" id="PTHR30124">
    <property type="entry name" value="MEMBRANE-BOUND LYTIC MUREIN TRANSGLYCOSYLASE A"/>
    <property type="match status" value="1"/>
</dbReference>
<dbReference type="OrthoDB" id="9798935at2"/>
<dbReference type="GO" id="GO:0019867">
    <property type="term" value="C:outer membrane"/>
    <property type="evidence" value="ECO:0007669"/>
    <property type="project" value="InterPro"/>
</dbReference>
<dbReference type="AlphaFoldDB" id="A0A328B9Y7"/>
<evidence type="ECO:0000313" key="3">
    <source>
        <dbReference type="Proteomes" id="UP000249842"/>
    </source>
</evidence>
<evidence type="ECO:0000259" key="1">
    <source>
        <dbReference type="Pfam" id="PF06725"/>
    </source>
</evidence>
<keyword evidence="3" id="KW-1185">Reference proteome</keyword>
<dbReference type="GO" id="GO:0009254">
    <property type="term" value="P:peptidoglycan turnover"/>
    <property type="evidence" value="ECO:0007669"/>
    <property type="project" value="InterPro"/>
</dbReference>
<reference evidence="3" key="1">
    <citation type="submission" date="2018-05" db="EMBL/GenBank/DDBJ databases">
        <authorList>
            <person name="Li X."/>
        </authorList>
    </citation>
    <scope>NUCLEOTIDE SEQUENCE [LARGE SCALE GENOMIC DNA]</scope>
    <source>
        <strain evidence="3">HKS-05</strain>
    </source>
</reference>
<gene>
    <name evidence="2" type="ORF">DJ021_14695</name>
</gene>
<dbReference type="InterPro" id="IPR010611">
    <property type="entry name" value="3D_dom"/>
</dbReference>
<sequence>MIMSVVTGTMPGAPGWNVKATLYHAGAKGVGALDSLGCKVVAMRTVAVDKALIPKRSVLFIKETVGLKMPDGTVHDGYWYASDTGGAIKGKRIDLFTGAGSGSMGALRALNLATLTAIKVGEFKGCPPN</sequence>
<evidence type="ECO:0000313" key="2">
    <source>
        <dbReference type="EMBL" id="RAK61838.1"/>
    </source>
</evidence>
<dbReference type="CDD" id="cd22785">
    <property type="entry name" value="DPBB_MltA-like"/>
    <property type="match status" value="1"/>
</dbReference>
<proteinExistence type="predicted"/>
<dbReference type="GO" id="GO:0008933">
    <property type="term" value="F:peptidoglycan lytic transglycosylase activity"/>
    <property type="evidence" value="ECO:0007669"/>
    <property type="project" value="TreeGrafter"/>
</dbReference>
<dbReference type="InterPro" id="IPR026044">
    <property type="entry name" value="MltA"/>
</dbReference>